<accession>A0A378Y6K5</accession>
<evidence type="ECO:0000313" key="3">
    <source>
        <dbReference type="EMBL" id="SUA72478.1"/>
    </source>
</evidence>
<reference evidence="3 4" key="1">
    <citation type="submission" date="2018-06" db="EMBL/GenBank/DDBJ databases">
        <authorList>
            <consortium name="Pathogen Informatics"/>
            <person name="Doyle S."/>
        </authorList>
    </citation>
    <scope>NUCLEOTIDE SEQUENCE [LARGE SCALE GENOMIC DNA]</scope>
    <source>
        <strain evidence="3 4">NCTC10343</strain>
    </source>
</reference>
<keyword evidence="2" id="KW-0732">Signal</keyword>
<proteinExistence type="predicted"/>
<dbReference type="Proteomes" id="UP000254400">
    <property type="component" value="Unassembled WGS sequence"/>
</dbReference>
<dbReference type="EMBL" id="UGSC01000001">
    <property type="protein sequence ID" value="SUA72478.1"/>
    <property type="molecule type" value="Genomic_DNA"/>
</dbReference>
<feature type="region of interest" description="Disordered" evidence="1">
    <location>
        <begin position="32"/>
        <end position="57"/>
    </location>
</feature>
<feature type="signal peptide" evidence="2">
    <location>
        <begin position="1"/>
        <end position="26"/>
    </location>
</feature>
<organism evidence="3 4">
    <name type="scientific">Paenibacillus polymyxa</name>
    <name type="common">Bacillus polymyxa</name>
    <dbReference type="NCBI Taxonomy" id="1406"/>
    <lineage>
        <taxon>Bacteria</taxon>
        <taxon>Bacillati</taxon>
        <taxon>Bacillota</taxon>
        <taxon>Bacilli</taxon>
        <taxon>Bacillales</taxon>
        <taxon>Paenibacillaceae</taxon>
        <taxon>Paenibacillus</taxon>
    </lineage>
</organism>
<evidence type="ECO:0000256" key="2">
    <source>
        <dbReference type="SAM" id="SignalP"/>
    </source>
</evidence>
<name>A0A378Y6K5_PAEPO</name>
<evidence type="ECO:0000256" key="1">
    <source>
        <dbReference type="SAM" id="MobiDB-lite"/>
    </source>
</evidence>
<evidence type="ECO:0000313" key="4">
    <source>
        <dbReference type="Proteomes" id="UP000254400"/>
    </source>
</evidence>
<feature type="compositionally biased region" description="Polar residues" evidence="1">
    <location>
        <begin position="32"/>
        <end position="49"/>
    </location>
</feature>
<dbReference type="AlphaFoldDB" id="A0A378Y6K5"/>
<gene>
    <name evidence="3" type="ORF">NCTC10343_05437</name>
</gene>
<feature type="chain" id="PRO_5039026354" description="Lipoprotein" evidence="2">
    <location>
        <begin position="27"/>
        <end position="174"/>
    </location>
</feature>
<evidence type="ECO:0008006" key="5">
    <source>
        <dbReference type="Google" id="ProtNLM"/>
    </source>
</evidence>
<protein>
    <recommendedName>
        <fullName evidence="5">Lipoprotein</fullName>
    </recommendedName>
</protein>
<sequence>MCTFNMNKPARIISILILAASVVVFAGCGKQEATSPTTNETVLPATSESAVKEEPGQSAVQHSLDEIKWNEVKDPLIEDGMITKLKAAIAAFVSNDLNQFHAALAPDIGTGHDYLLEHPVKFTGIAEAIKEKDRVLVPVVGKRLTKEEGSSPDVQYTFYFEKDKGGSWQIVSID</sequence>